<accession>A0ACB9Q9Y9</accession>
<reference evidence="1 2" key="1">
    <citation type="journal article" date="2022" name="DNA Res.">
        <title>Chromosomal-level genome assembly of the orchid tree Bauhinia variegata (Leguminosae; Cercidoideae) supports the allotetraploid origin hypothesis of Bauhinia.</title>
        <authorList>
            <person name="Zhong Y."/>
            <person name="Chen Y."/>
            <person name="Zheng D."/>
            <person name="Pang J."/>
            <person name="Liu Y."/>
            <person name="Luo S."/>
            <person name="Meng S."/>
            <person name="Qian L."/>
            <person name="Wei D."/>
            <person name="Dai S."/>
            <person name="Zhou R."/>
        </authorList>
    </citation>
    <scope>NUCLEOTIDE SEQUENCE [LARGE SCALE GENOMIC DNA]</scope>
    <source>
        <strain evidence="1">BV-YZ2020</strain>
    </source>
</reference>
<protein>
    <submittedName>
        <fullName evidence="1">Uncharacterized protein</fullName>
    </submittedName>
</protein>
<evidence type="ECO:0000313" key="2">
    <source>
        <dbReference type="Proteomes" id="UP000828941"/>
    </source>
</evidence>
<name>A0ACB9Q9Y9_BAUVA</name>
<organism evidence="1 2">
    <name type="scientific">Bauhinia variegata</name>
    <name type="common">Purple orchid tree</name>
    <name type="synonym">Phanera variegata</name>
    <dbReference type="NCBI Taxonomy" id="167791"/>
    <lineage>
        <taxon>Eukaryota</taxon>
        <taxon>Viridiplantae</taxon>
        <taxon>Streptophyta</taxon>
        <taxon>Embryophyta</taxon>
        <taxon>Tracheophyta</taxon>
        <taxon>Spermatophyta</taxon>
        <taxon>Magnoliopsida</taxon>
        <taxon>eudicotyledons</taxon>
        <taxon>Gunneridae</taxon>
        <taxon>Pentapetalae</taxon>
        <taxon>rosids</taxon>
        <taxon>fabids</taxon>
        <taxon>Fabales</taxon>
        <taxon>Fabaceae</taxon>
        <taxon>Cercidoideae</taxon>
        <taxon>Cercideae</taxon>
        <taxon>Bauhiniinae</taxon>
        <taxon>Bauhinia</taxon>
    </lineage>
</organism>
<dbReference type="Proteomes" id="UP000828941">
    <property type="component" value="Chromosome 1"/>
</dbReference>
<sequence length="240" mass="26209">MRISCNGCRILRKGCSDNCSIRPCLSWITSPEAQSNATLFLAKFYGRAGLLNLINAAPHHLRAAVFKSLLYEASGRIVNPVNGSLGLLWTGDWGRCQAAVDAVLAGSEIKDAVPDFDLQVGSKPTVIDCGECHVAKDSDVDKGSINKVTKGRARFKMSRESKVIKPIARVGSVDSDTLGSLNLQQQNSRWERSESESLFSGETVEAMLVNRDIEPEQDQMRHDDEIGADETEVDLELTLG</sequence>
<gene>
    <name evidence="1" type="ORF">L6164_001744</name>
</gene>
<dbReference type="EMBL" id="CM039426">
    <property type="protein sequence ID" value="KAI4357820.1"/>
    <property type="molecule type" value="Genomic_DNA"/>
</dbReference>
<evidence type="ECO:0000313" key="1">
    <source>
        <dbReference type="EMBL" id="KAI4357820.1"/>
    </source>
</evidence>
<proteinExistence type="predicted"/>
<keyword evidence="2" id="KW-1185">Reference proteome</keyword>
<comment type="caution">
    <text evidence="1">The sequence shown here is derived from an EMBL/GenBank/DDBJ whole genome shotgun (WGS) entry which is preliminary data.</text>
</comment>